<organism evidence="1 2">
    <name type="scientific">Periplaneta americana</name>
    <name type="common">American cockroach</name>
    <name type="synonym">Blatta americana</name>
    <dbReference type="NCBI Taxonomy" id="6978"/>
    <lineage>
        <taxon>Eukaryota</taxon>
        <taxon>Metazoa</taxon>
        <taxon>Ecdysozoa</taxon>
        <taxon>Arthropoda</taxon>
        <taxon>Hexapoda</taxon>
        <taxon>Insecta</taxon>
        <taxon>Pterygota</taxon>
        <taxon>Neoptera</taxon>
        <taxon>Polyneoptera</taxon>
        <taxon>Dictyoptera</taxon>
        <taxon>Blattodea</taxon>
        <taxon>Blattoidea</taxon>
        <taxon>Blattidae</taxon>
        <taxon>Blattinae</taxon>
        <taxon>Periplaneta</taxon>
    </lineage>
</organism>
<dbReference type="EMBL" id="JAJSOF020000025">
    <property type="protein sequence ID" value="KAJ4434762.1"/>
    <property type="molecule type" value="Genomic_DNA"/>
</dbReference>
<proteinExistence type="predicted"/>
<accession>A0ABQ8SM33</accession>
<name>A0ABQ8SM33_PERAM</name>
<gene>
    <name evidence="1" type="ORF">ANN_23332</name>
</gene>
<sequence>MAGLFEGGNEPPGSLKASKIGVEDEMVANFQAAYERSPRKSLTRASRELQVPKSTLQLIVHKRLKLYAYKVQLMQRLGRMTDLNEWNSPIRC</sequence>
<evidence type="ECO:0008006" key="3">
    <source>
        <dbReference type="Google" id="ProtNLM"/>
    </source>
</evidence>
<dbReference type="Proteomes" id="UP001148838">
    <property type="component" value="Unassembled WGS sequence"/>
</dbReference>
<evidence type="ECO:0000313" key="2">
    <source>
        <dbReference type="Proteomes" id="UP001148838"/>
    </source>
</evidence>
<reference evidence="1 2" key="1">
    <citation type="journal article" date="2022" name="Allergy">
        <title>Genome assembly and annotation of Periplaneta americana reveal a comprehensive cockroach allergen profile.</title>
        <authorList>
            <person name="Wang L."/>
            <person name="Xiong Q."/>
            <person name="Saelim N."/>
            <person name="Wang L."/>
            <person name="Nong W."/>
            <person name="Wan A.T."/>
            <person name="Shi M."/>
            <person name="Liu X."/>
            <person name="Cao Q."/>
            <person name="Hui J.H.L."/>
            <person name="Sookrung N."/>
            <person name="Leung T.F."/>
            <person name="Tungtrongchitr A."/>
            <person name="Tsui S.K.W."/>
        </authorList>
    </citation>
    <scope>NUCLEOTIDE SEQUENCE [LARGE SCALE GENOMIC DNA]</scope>
    <source>
        <strain evidence="1">PWHHKU_190912</strain>
    </source>
</reference>
<keyword evidence="2" id="KW-1185">Reference proteome</keyword>
<protein>
    <recommendedName>
        <fullName evidence="3">HTH psq-type domain-containing protein</fullName>
    </recommendedName>
</protein>
<evidence type="ECO:0000313" key="1">
    <source>
        <dbReference type="EMBL" id="KAJ4434762.1"/>
    </source>
</evidence>
<comment type="caution">
    <text evidence="1">The sequence shown here is derived from an EMBL/GenBank/DDBJ whole genome shotgun (WGS) entry which is preliminary data.</text>
</comment>